<reference evidence="1 2" key="1">
    <citation type="journal article" date="2018" name="Sci. Rep.">
        <title>Genomic signatures of local adaptation to the degree of environmental predictability in rotifers.</title>
        <authorList>
            <person name="Franch-Gras L."/>
            <person name="Hahn C."/>
            <person name="Garcia-Roger E.M."/>
            <person name="Carmona M.J."/>
            <person name="Serra M."/>
            <person name="Gomez A."/>
        </authorList>
    </citation>
    <scope>NUCLEOTIDE SEQUENCE [LARGE SCALE GENOMIC DNA]</scope>
    <source>
        <strain evidence="1">HYR1</strain>
    </source>
</reference>
<name>A0A3M7RN74_BRAPC</name>
<keyword evidence="1" id="KW-0067">ATP-binding</keyword>
<dbReference type="Proteomes" id="UP000276133">
    <property type="component" value="Unassembled WGS sequence"/>
</dbReference>
<proteinExistence type="predicted"/>
<sequence>MSSTNGSYINRINGTYHHAISDLIPQDPQKPSFSQIFIYDSDFQTNYRSSMFKDKIDQNILILVQSFLFEHNPYFVT</sequence>
<keyword evidence="1" id="KW-0547">Nucleotide-binding</keyword>
<keyword evidence="1" id="KW-0378">Hydrolase</keyword>
<protein>
    <submittedName>
        <fullName evidence="1">Helitron helicase</fullName>
    </submittedName>
</protein>
<organism evidence="1 2">
    <name type="scientific">Brachionus plicatilis</name>
    <name type="common">Marine rotifer</name>
    <name type="synonym">Brachionus muelleri</name>
    <dbReference type="NCBI Taxonomy" id="10195"/>
    <lineage>
        <taxon>Eukaryota</taxon>
        <taxon>Metazoa</taxon>
        <taxon>Spiralia</taxon>
        <taxon>Gnathifera</taxon>
        <taxon>Rotifera</taxon>
        <taxon>Eurotatoria</taxon>
        <taxon>Monogononta</taxon>
        <taxon>Pseudotrocha</taxon>
        <taxon>Ploima</taxon>
        <taxon>Brachionidae</taxon>
        <taxon>Brachionus</taxon>
    </lineage>
</organism>
<dbReference type="GO" id="GO:0004386">
    <property type="term" value="F:helicase activity"/>
    <property type="evidence" value="ECO:0007669"/>
    <property type="project" value="UniProtKB-KW"/>
</dbReference>
<comment type="caution">
    <text evidence="1">The sequence shown here is derived from an EMBL/GenBank/DDBJ whole genome shotgun (WGS) entry which is preliminary data.</text>
</comment>
<keyword evidence="1" id="KW-0347">Helicase</keyword>
<evidence type="ECO:0000313" key="1">
    <source>
        <dbReference type="EMBL" id="RNA24870.1"/>
    </source>
</evidence>
<gene>
    <name evidence="1" type="ORF">BpHYR1_040672</name>
</gene>
<evidence type="ECO:0000313" key="2">
    <source>
        <dbReference type="Proteomes" id="UP000276133"/>
    </source>
</evidence>
<dbReference type="PANTHER" id="PTHR45786:SF74">
    <property type="entry name" value="ATP-DEPENDENT DNA HELICASE"/>
    <property type="match status" value="1"/>
</dbReference>
<keyword evidence="2" id="KW-1185">Reference proteome</keyword>
<dbReference type="OrthoDB" id="1900198at2759"/>
<dbReference type="AlphaFoldDB" id="A0A3M7RN74"/>
<accession>A0A3M7RN74</accession>
<dbReference type="EMBL" id="REGN01003036">
    <property type="protein sequence ID" value="RNA24870.1"/>
    <property type="molecule type" value="Genomic_DNA"/>
</dbReference>
<dbReference type="PANTHER" id="PTHR45786">
    <property type="entry name" value="DNA BINDING PROTEIN-LIKE"/>
    <property type="match status" value="1"/>
</dbReference>